<keyword evidence="2" id="KW-1133">Transmembrane helix</keyword>
<evidence type="ECO:0000256" key="1">
    <source>
        <dbReference type="SAM" id="MobiDB-lite"/>
    </source>
</evidence>
<keyword evidence="5" id="KW-1185">Reference proteome</keyword>
<dbReference type="AlphaFoldDB" id="M2RJX3"/>
<feature type="chain" id="PRO_5004024690" evidence="3">
    <location>
        <begin position="27"/>
        <end position="222"/>
    </location>
</feature>
<gene>
    <name evidence="4" type="ORF">CERSUDRAFT_112803</name>
</gene>
<evidence type="ECO:0000313" key="5">
    <source>
        <dbReference type="Proteomes" id="UP000016930"/>
    </source>
</evidence>
<accession>M2RJX3</accession>
<keyword evidence="2" id="KW-0472">Membrane</keyword>
<dbReference type="Proteomes" id="UP000016930">
    <property type="component" value="Unassembled WGS sequence"/>
</dbReference>
<keyword evidence="3" id="KW-0732">Signal</keyword>
<feature type="compositionally biased region" description="Low complexity" evidence="1">
    <location>
        <begin position="153"/>
        <end position="167"/>
    </location>
</feature>
<name>M2RJX3_CERS8</name>
<proteinExistence type="predicted"/>
<feature type="signal peptide" evidence="3">
    <location>
        <begin position="1"/>
        <end position="26"/>
    </location>
</feature>
<sequence length="222" mass="23495">MTSLHSGILKRSKYLIVLSLALSASAQEGGWNDTNSPEHIAVGVIIAAVIFFVGVLVLRAMQHRRTNRTRNAAVTAPVALAYNARNTGGLPSYWASRAQPRVPVNTTDDYPPPPGTPPPPPPYPGKPAMEQQSSDQGENPFSATSNPFVYSQPGAAGAQAPFGGPNPWSENSQQVEMPTPQVVLPPAAHIQNSNAPSDNENPWDGGRPPPFSEDRAVSSSGT</sequence>
<evidence type="ECO:0000256" key="2">
    <source>
        <dbReference type="SAM" id="Phobius"/>
    </source>
</evidence>
<keyword evidence="2" id="KW-0812">Transmembrane</keyword>
<feature type="compositionally biased region" description="Polar residues" evidence="1">
    <location>
        <begin position="130"/>
        <end position="149"/>
    </location>
</feature>
<evidence type="ECO:0000313" key="4">
    <source>
        <dbReference type="EMBL" id="EMD39111.1"/>
    </source>
</evidence>
<protein>
    <submittedName>
        <fullName evidence="4">Uncharacterized protein</fullName>
    </submittedName>
</protein>
<dbReference type="HOGENOM" id="CLU_1245211_0_0_1"/>
<reference evidence="4 5" key="1">
    <citation type="journal article" date="2012" name="Proc. Natl. Acad. Sci. U.S.A.">
        <title>Comparative genomics of Ceriporiopsis subvermispora and Phanerochaete chrysosporium provide insight into selective ligninolysis.</title>
        <authorList>
            <person name="Fernandez-Fueyo E."/>
            <person name="Ruiz-Duenas F.J."/>
            <person name="Ferreira P."/>
            <person name="Floudas D."/>
            <person name="Hibbett D.S."/>
            <person name="Canessa P."/>
            <person name="Larrondo L.F."/>
            <person name="James T.Y."/>
            <person name="Seelenfreund D."/>
            <person name="Lobos S."/>
            <person name="Polanco R."/>
            <person name="Tello M."/>
            <person name="Honda Y."/>
            <person name="Watanabe T."/>
            <person name="Watanabe T."/>
            <person name="Ryu J.S."/>
            <person name="Kubicek C.P."/>
            <person name="Schmoll M."/>
            <person name="Gaskell J."/>
            <person name="Hammel K.E."/>
            <person name="St John F.J."/>
            <person name="Vanden Wymelenberg A."/>
            <person name="Sabat G."/>
            <person name="Splinter BonDurant S."/>
            <person name="Syed K."/>
            <person name="Yadav J.S."/>
            <person name="Doddapaneni H."/>
            <person name="Subramanian V."/>
            <person name="Lavin J.L."/>
            <person name="Oguiza J.A."/>
            <person name="Perez G."/>
            <person name="Pisabarro A.G."/>
            <person name="Ramirez L."/>
            <person name="Santoyo F."/>
            <person name="Master E."/>
            <person name="Coutinho P.M."/>
            <person name="Henrissat B."/>
            <person name="Lombard V."/>
            <person name="Magnuson J.K."/>
            <person name="Kuees U."/>
            <person name="Hori C."/>
            <person name="Igarashi K."/>
            <person name="Samejima M."/>
            <person name="Held B.W."/>
            <person name="Barry K.W."/>
            <person name="LaButti K.M."/>
            <person name="Lapidus A."/>
            <person name="Lindquist E.A."/>
            <person name="Lucas S.M."/>
            <person name="Riley R."/>
            <person name="Salamov A.A."/>
            <person name="Hoffmeister D."/>
            <person name="Schwenk D."/>
            <person name="Hadar Y."/>
            <person name="Yarden O."/>
            <person name="de Vries R.P."/>
            <person name="Wiebenga A."/>
            <person name="Stenlid J."/>
            <person name="Eastwood D."/>
            <person name="Grigoriev I.V."/>
            <person name="Berka R.M."/>
            <person name="Blanchette R.A."/>
            <person name="Kersten P."/>
            <person name="Martinez A.T."/>
            <person name="Vicuna R."/>
            <person name="Cullen D."/>
        </authorList>
    </citation>
    <scope>NUCLEOTIDE SEQUENCE [LARGE SCALE GENOMIC DNA]</scope>
    <source>
        <strain evidence="4 5">B</strain>
    </source>
</reference>
<organism evidence="4 5">
    <name type="scientific">Ceriporiopsis subvermispora (strain B)</name>
    <name type="common">White-rot fungus</name>
    <name type="synonym">Gelatoporia subvermispora</name>
    <dbReference type="NCBI Taxonomy" id="914234"/>
    <lineage>
        <taxon>Eukaryota</taxon>
        <taxon>Fungi</taxon>
        <taxon>Dikarya</taxon>
        <taxon>Basidiomycota</taxon>
        <taxon>Agaricomycotina</taxon>
        <taxon>Agaricomycetes</taxon>
        <taxon>Polyporales</taxon>
        <taxon>Gelatoporiaceae</taxon>
        <taxon>Gelatoporia</taxon>
    </lineage>
</organism>
<feature type="compositionally biased region" description="Polar residues" evidence="1">
    <location>
        <begin position="190"/>
        <end position="200"/>
    </location>
</feature>
<evidence type="ECO:0000256" key="3">
    <source>
        <dbReference type="SAM" id="SignalP"/>
    </source>
</evidence>
<dbReference type="EMBL" id="KB445794">
    <property type="protein sequence ID" value="EMD39111.1"/>
    <property type="molecule type" value="Genomic_DNA"/>
</dbReference>
<feature type="transmembrane region" description="Helical" evidence="2">
    <location>
        <begin position="42"/>
        <end position="61"/>
    </location>
</feature>
<feature type="compositionally biased region" description="Pro residues" evidence="1">
    <location>
        <begin position="110"/>
        <end position="125"/>
    </location>
</feature>
<feature type="region of interest" description="Disordered" evidence="1">
    <location>
        <begin position="92"/>
        <end position="222"/>
    </location>
</feature>